<proteinExistence type="predicted"/>
<protein>
    <submittedName>
        <fullName evidence="1">Uncharacterized protein</fullName>
    </submittedName>
</protein>
<organism evidence="1 2">
    <name type="scientific">Breznakia blatticola</name>
    <dbReference type="NCBI Taxonomy" id="1754012"/>
    <lineage>
        <taxon>Bacteria</taxon>
        <taxon>Bacillati</taxon>
        <taxon>Bacillota</taxon>
        <taxon>Erysipelotrichia</taxon>
        <taxon>Erysipelotrichales</taxon>
        <taxon>Erysipelotrichaceae</taxon>
        <taxon>Breznakia</taxon>
    </lineage>
</organism>
<name>A0A4R7ZVC1_9FIRM</name>
<comment type="caution">
    <text evidence="1">The sequence shown here is derived from an EMBL/GenBank/DDBJ whole genome shotgun (WGS) entry which is preliminary data.</text>
</comment>
<sequence>MGSIIPNDDTYLYRTEDDRHFKDESDKAIYDATAPFEEYEHLMGRSVYYDSHNKVVYYIDGNALRKFDLKDHEDYLLYSVDEGPSYINNAILLSN</sequence>
<dbReference type="EMBL" id="SODD01000009">
    <property type="protein sequence ID" value="TDW20981.1"/>
    <property type="molecule type" value="Genomic_DNA"/>
</dbReference>
<keyword evidence="2" id="KW-1185">Reference proteome</keyword>
<reference evidence="1 2" key="1">
    <citation type="submission" date="2019-03" db="EMBL/GenBank/DDBJ databases">
        <title>Genomic Encyclopedia of Type Strains, Phase IV (KMG-IV): sequencing the most valuable type-strain genomes for metagenomic binning, comparative biology and taxonomic classification.</title>
        <authorList>
            <person name="Goeker M."/>
        </authorList>
    </citation>
    <scope>NUCLEOTIDE SEQUENCE [LARGE SCALE GENOMIC DNA]</scope>
    <source>
        <strain evidence="1 2">DSM 28867</strain>
    </source>
</reference>
<evidence type="ECO:0000313" key="1">
    <source>
        <dbReference type="EMBL" id="TDW20981.1"/>
    </source>
</evidence>
<gene>
    <name evidence="1" type="ORF">EDD63_10916</name>
</gene>
<dbReference type="AlphaFoldDB" id="A0A4R7ZVC1"/>
<accession>A0A4R7ZVC1</accession>
<dbReference type="RefSeq" id="WP_134168728.1">
    <property type="nucleotide sequence ID" value="NZ_SODD01000009.1"/>
</dbReference>
<evidence type="ECO:0000313" key="2">
    <source>
        <dbReference type="Proteomes" id="UP000294743"/>
    </source>
</evidence>
<dbReference type="Proteomes" id="UP000294743">
    <property type="component" value="Unassembled WGS sequence"/>
</dbReference>